<evidence type="ECO:0000313" key="3">
    <source>
        <dbReference type="EMBL" id="MBJ7593633.1"/>
    </source>
</evidence>
<evidence type="ECO:0000256" key="1">
    <source>
        <dbReference type="SAM" id="Phobius"/>
    </source>
</evidence>
<keyword evidence="1" id="KW-0472">Membrane</keyword>
<reference evidence="3 4" key="1">
    <citation type="submission" date="2020-10" db="EMBL/GenBank/DDBJ databases">
        <title>Ca. Dormibacterota MAGs.</title>
        <authorList>
            <person name="Montgomery K."/>
        </authorList>
    </citation>
    <scope>NUCLEOTIDE SEQUENCE [LARGE SCALE GENOMIC DNA]</scope>
    <source>
        <strain evidence="3">SC8812_S17_18</strain>
    </source>
</reference>
<feature type="domain" description="TadE-like" evidence="2">
    <location>
        <begin position="15"/>
        <end position="57"/>
    </location>
</feature>
<evidence type="ECO:0000313" key="4">
    <source>
        <dbReference type="Proteomes" id="UP000606991"/>
    </source>
</evidence>
<feature type="transmembrane region" description="Helical" evidence="1">
    <location>
        <begin position="21"/>
        <end position="43"/>
    </location>
</feature>
<accession>A0A934K107</accession>
<dbReference type="EMBL" id="JAEKNS010000030">
    <property type="protein sequence ID" value="MBJ7593633.1"/>
    <property type="molecule type" value="Genomic_DNA"/>
</dbReference>
<dbReference type="InterPro" id="IPR012495">
    <property type="entry name" value="TadE-like_dom"/>
</dbReference>
<sequence length="206" mass="20824">MGGGGVLRRLAVRGGQATVEFAFVAPLFFLCFFAAVDAGLWAIQTSASVSAAEQAARLAAAAAGSAQSEETPSPAVLFAAVRNQLQQAMFGTTVVAWCDPSGGSCATPAAARTGGAFAHCPTSPEQVEQHFGARTVAVCDETADAAPACPAAPLPPTPRCGDPPTVTVHVIGFLASLVPPLSGLGWHAGEIPIDVVATTHTLRFAT</sequence>
<evidence type="ECO:0000259" key="2">
    <source>
        <dbReference type="Pfam" id="PF07811"/>
    </source>
</evidence>
<organism evidence="3 4">
    <name type="scientific">Candidatus Aeolococcus gillhamiae</name>
    <dbReference type="NCBI Taxonomy" id="3127015"/>
    <lineage>
        <taxon>Bacteria</taxon>
        <taxon>Bacillati</taxon>
        <taxon>Candidatus Dormiibacterota</taxon>
        <taxon>Candidatus Dormibacteria</taxon>
        <taxon>Candidatus Aeolococcales</taxon>
        <taxon>Candidatus Aeolococcaceae</taxon>
        <taxon>Candidatus Aeolococcus</taxon>
    </lineage>
</organism>
<dbReference type="AlphaFoldDB" id="A0A934K107"/>
<dbReference type="Pfam" id="PF07811">
    <property type="entry name" value="TadE"/>
    <property type="match status" value="1"/>
</dbReference>
<keyword evidence="1" id="KW-0812">Transmembrane</keyword>
<gene>
    <name evidence="3" type="ORF">JF886_02025</name>
</gene>
<name>A0A934K107_9BACT</name>
<dbReference type="RefSeq" id="WP_337309095.1">
    <property type="nucleotide sequence ID" value="NZ_JAEKNS010000030.1"/>
</dbReference>
<proteinExistence type="predicted"/>
<protein>
    <submittedName>
        <fullName evidence="3">Pilus assembly protein</fullName>
    </submittedName>
</protein>
<keyword evidence="1" id="KW-1133">Transmembrane helix</keyword>
<comment type="caution">
    <text evidence="3">The sequence shown here is derived from an EMBL/GenBank/DDBJ whole genome shotgun (WGS) entry which is preliminary data.</text>
</comment>
<dbReference type="Proteomes" id="UP000606991">
    <property type="component" value="Unassembled WGS sequence"/>
</dbReference>